<feature type="region of interest" description="Disordered" evidence="1">
    <location>
        <begin position="23"/>
        <end position="49"/>
    </location>
</feature>
<reference evidence="2" key="1">
    <citation type="submission" date="2020-05" db="EMBL/GenBank/DDBJ databases">
        <authorList>
            <person name="Chiriac C."/>
            <person name="Salcher M."/>
            <person name="Ghai R."/>
            <person name="Kavagutti S V."/>
        </authorList>
    </citation>
    <scope>NUCLEOTIDE SEQUENCE</scope>
</reference>
<dbReference type="EMBL" id="CAFBMK010000003">
    <property type="protein sequence ID" value="CAB4892286.1"/>
    <property type="molecule type" value="Genomic_DNA"/>
</dbReference>
<evidence type="ECO:0000256" key="1">
    <source>
        <dbReference type="SAM" id="MobiDB-lite"/>
    </source>
</evidence>
<accession>A0A6J7FA14</accession>
<gene>
    <name evidence="2" type="ORF">UFOPK3564_00082</name>
</gene>
<dbReference type="AlphaFoldDB" id="A0A6J7FA14"/>
<name>A0A6J7FA14_9ZZZZ</name>
<proteinExistence type="predicted"/>
<sequence>MKRTLAIVAAVVIAAALAIVATRPGSPTSTSSATTTVATATTPAGASAPRISQAAIDAQHDEVTAPERGRIARTRLLDATLVTAAQAHGVSITAGTARASDRAWQDMVITAAPDLTVREIASAVSRICSALNDPCERRDYRFLIQTPTGQAVVPARLIHPKD</sequence>
<evidence type="ECO:0000313" key="2">
    <source>
        <dbReference type="EMBL" id="CAB4892286.1"/>
    </source>
</evidence>
<protein>
    <submittedName>
        <fullName evidence="2">Unannotated protein</fullName>
    </submittedName>
</protein>
<organism evidence="2">
    <name type="scientific">freshwater metagenome</name>
    <dbReference type="NCBI Taxonomy" id="449393"/>
    <lineage>
        <taxon>unclassified sequences</taxon>
        <taxon>metagenomes</taxon>
        <taxon>ecological metagenomes</taxon>
    </lineage>
</organism>